<evidence type="ECO:0000313" key="12">
    <source>
        <dbReference type="EMBL" id="OAI09679.1"/>
    </source>
</evidence>
<dbReference type="Proteomes" id="UP000078476">
    <property type="component" value="Unassembled WGS sequence"/>
</dbReference>
<evidence type="ECO:0000256" key="10">
    <source>
        <dbReference type="RuleBase" id="RU364115"/>
    </source>
</evidence>
<comment type="function">
    <text evidence="10">Subunit R is required for both nuclease and ATPase activities, but not for modification.</text>
</comment>
<dbReference type="GO" id="GO:0004386">
    <property type="term" value="F:helicase activity"/>
    <property type="evidence" value="ECO:0007669"/>
    <property type="project" value="UniProtKB-KW"/>
</dbReference>
<proteinExistence type="inferred from homology"/>
<dbReference type="Pfam" id="PF22679">
    <property type="entry name" value="T1R_D3-like"/>
    <property type="match status" value="1"/>
</dbReference>
<dbReference type="GO" id="GO:0003677">
    <property type="term" value="F:DNA binding"/>
    <property type="evidence" value="ECO:0007669"/>
    <property type="project" value="UniProtKB-KW"/>
</dbReference>
<evidence type="ECO:0000259" key="11">
    <source>
        <dbReference type="PROSITE" id="PS51192"/>
    </source>
</evidence>
<keyword evidence="4 10" id="KW-0547">Nucleotide-binding</keyword>
<evidence type="ECO:0000256" key="6">
    <source>
        <dbReference type="ARBA" id="ARBA00022759"/>
    </source>
</evidence>
<keyword evidence="6" id="KW-0255">Endonuclease</keyword>
<dbReference type="Pfam" id="PF18766">
    <property type="entry name" value="SWI2_SNF2"/>
    <property type="match status" value="1"/>
</dbReference>
<dbReference type="Gene3D" id="3.40.50.300">
    <property type="entry name" value="P-loop containing nucleotide triphosphate hydrolases"/>
    <property type="match status" value="2"/>
</dbReference>
<dbReference type="SMART" id="SM00487">
    <property type="entry name" value="DEXDc"/>
    <property type="match status" value="1"/>
</dbReference>
<evidence type="ECO:0000256" key="1">
    <source>
        <dbReference type="ARBA" id="ARBA00000851"/>
    </source>
</evidence>
<feature type="domain" description="Helicase ATP-binding" evidence="11">
    <location>
        <begin position="261"/>
        <end position="442"/>
    </location>
</feature>
<evidence type="ECO:0000313" key="13">
    <source>
        <dbReference type="Proteomes" id="UP000078476"/>
    </source>
</evidence>
<dbReference type="RefSeq" id="WP_066988194.1">
    <property type="nucleotide sequence ID" value="NZ_LUUI01000168.1"/>
</dbReference>
<dbReference type="PROSITE" id="PS51192">
    <property type="entry name" value="HELICASE_ATP_BIND_1"/>
    <property type="match status" value="1"/>
</dbReference>
<reference evidence="12 13" key="1">
    <citation type="submission" date="2016-03" db="EMBL/GenBank/DDBJ databases">
        <authorList>
            <person name="Ploux O."/>
        </authorList>
    </citation>
    <scope>NUCLEOTIDE SEQUENCE [LARGE SCALE GENOMIC DNA]</scope>
    <source>
        <strain evidence="12 13">R-45370</strain>
    </source>
</reference>
<dbReference type="GO" id="GO:0009035">
    <property type="term" value="F:type I site-specific deoxyribonuclease activity"/>
    <property type="evidence" value="ECO:0007669"/>
    <property type="project" value="UniProtKB-EC"/>
</dbReference>
<sequence length="1013" mass="115693">MTTKENQIEQRLIGKLTDLKYTPRPDIRDRESLEQNFRQKFEALNRVHLTDAEFARLRDEIVTSDVFSAAKTLRERNYFQREDGTPLHYTLVNIKDWCKNDFEVINQLRINTENSHHRYDVILLINGVPVVQIELKTLQVSPRRAMEQIVEYKNDPGNGYSNTLLCFMQLFIVSNESTTWYFANNHHQHFSFNADERFLPIYQLADEANQKIAHLHDFADSFLAKCTLGQMISRYMVLVASEQKLMIMRPYQIYAVKAIVDCIHQNRGNGYIWHTTGSGKTLTSFKASTLLKDNPDIEKCLFVVDRKDLDRQTREEFNRFQEGCVEENTNTETLVRRMLSEDYADKVIVTTIQKLGLALDENSKRNQTNTQKGKPTYKQRLEPLRDKRVVFIFDECHRSQFGENHKAIKEFFPNAQLFGFTGTPIFEDNANYVQIDGTVGSFKTTQDIFEKQLHAYTITHAIDDKNVLSFHIDYFQPEDQNGKKAKLKPGETVSQQAVIEAILNKHNAATNSRRFNAVLATASINDAIAYYDLFKTIQAKKQAEDDSYAPLNVACVFSPPTQALAKDNDTLNGKNVADIKQLQDDLPQEKADNQEQPEQKKAALMAIIADYNAQYGSNHTINEFDLYYQDVQQRIKDHKYSNQDYPRKHKIDIVIVVDMLLTGFDSKYLNTLYVDKNLKYHGLIQAFSRTNRVLNDSKPWGNVLDFRGQEKEVDAAIALFSGQSIDKAKEIWLVDPAPTVINKLQTAVGKLETFMKSQGLDCAPEQVANLKGDTARAEFINHFKEVQRLKTQLDQYTDLGEEQYAQVEQLLPEDTLRGFKGVYLDTAQRLKAQQGKDNGGDTTVEQLEFEFVLFASAVIDYDYIMGLIAKFTQKTSKTIVTRDELIELISSSANLLDERDDIIAYINSLPTGQSLDENAIRDGYQAFKAAKAANDLAVIAVKHGLEPQALQAFVDTIMSRMIFDGERLSDLLSPLELGWKARTQAELALMDDLLPVLHKLAQGREISGLAAYE</sequence>
<keyword evidence="3" id="KW-0540">Nuclease</keyword>
<keyword evidence="7 10" id="KW-0378">Hydrolase</keyword>
<dbReference type="GO" id="GO:0009307">
    <property type="term" value="P:DNA restriction-modification system"/>
    <property type="evidence" value="ECO:0007669"/>
    <property type="project" value="UniProtKB-KW"/>
</dbReference>
<evidence type="ECO:0000256" key="9">
    <source>
        <dbReference type="ARBA" id="ARBA00023125"/>
    </source>
</evidence>
<dbReference type="STRING" id="980561.A1359_18535"/>
<dbReference type="NCBIfam" id="TIGR00348">
    <property type="entry name" value="hsdR"/>
    <property type="match status" value="1"/>
</dbReference>
<dbReference type="OrthoDB" id="9758243at2"/>
<dbReference type="InterPro" id="IPR022625">
    <property type="entry name" value="TypeI_RM_Rsu_C"/>
</dbReference>
<comment type="caution">
    <text evidence="12">The sequence shown here is derived from an EMBL/GenBank/DDBJ whole genome shotgun (WGS) entry which is preliminary data.</text>
</comment>
<dbReference type="InterPro" id="IPR014001">
    <property type="entry name" value="Helicase_ATP-bd"/>
</dbReference>
<evidence type="ECO:0000256" key="4">
    <source>
        <dbReference type="ARBA" id="ARBA00022741"/>
    </source>
</evidence>
<keyword evidence="13" id="KW-1185">Reference proteome</keyword>
<comment type="subunit">
    <text evidence="10">The type I restriction/modification system is composed of three polypeptides R, M and S.</text>
</comment>
<dbReference type="InterPro" id="IPR004473">
    <property type="entry name" value="Restrct_endonuc_typeI_HsdR"/>
</dbReference>
<dbReference type="CDD" id="cd18800">
    <property type="entry name" value="SF2_C_EcoR124I-like"/>
    <property type="match status" value="1"/>
</dbReference>
<dbReference type="Pfam" id="PF04313">
    <property type="entry name" value="HSDR_N"/>
    <property type="match status" value="1"/>
</dbReference>
<dbReference type="GO" id="GO:0005524">
    <property type="term" value="F:ATP binding"/>
    <property type="evidence" value="ECO:0007669"/>
    <property type="project" value="UniProtKB-KW"/>
</dbReference>
<dbReference type="AlphaFoldDB" id="A0A177MXR3"/>
<organism evidence="12 13">
    <name type="scientific">Methylomonas lenta</name>
    <dbReference type="NCBI Taxonomy" id="980561"/>
    <lineage>
        <taxon>Bacteria</taxon>
        <taxon>Pseudomonadati</taxon>
        <taxon>Pseudomonadota</taxon>
        <taxon>Gammaproteobacteria</taxon>
        <taxon>Methylococcales</taxon>
        <taxon>Methylococcaceae</taxon>
        <taxon>Methylomonas</taxon>
    </lineage>
</organism>
<dbReference type="InterPro" id="IPR027417">
    <property type="entry name" value="P-loop_NTPase"/>
</dbReference>
<protein>
    <recommendedName>
        <fullName evidence="10">Type I restriction enzyme endonuclease subunit</fullName>
        <shortName evidence="10">R protein</shortName>
        <ecNumber evidence="10">3.1.21.3</ecNumber>
    </recommendedName>
</protein>
<dbReference type="InterPro" id="IPR040980">
    <property type="entry name" value="SWI2_SNF2"/>
</dbReference>
<dbReference type="InterPro" id="IPR007409">
    <property type="entry name" value="Restrct_endonuc_type1_HsdR_N"/>
</dbReference>
<dbReference type="CDD" id="cd18030">
    <property type="entry name" value="DEXHc_RE_I_HsdR"/>
    <property type="match status" value="1"/>
</dbReference>
<keyword evidence="9 10" id="KW-0238">DNA-binding</keyword>
<keyword evidence="12" id="KW-0347">Helicase</keyword>
<dbReference type="REBASE" id="164852">
    <property type="entry name" value="Mle45370ORF18565P"/>
</dbReference>
<dbReference type="CDD" id="cd22332">
    <property type="entry name" value="HsdR_N"/>
    <property type="match status" value="1"/>
</dbReference>
<dbReference type="InterPro" id="IPR051268">
    <property type="entry name" value="Type-I_R_enzyme_R_subunit"/>
</dbReference>
<keyword evidence="8 10" id="KW-0067">ATP-binding</keyword>
<evidence type="ECO:0000256" key="2">
    <source>
        <dbReference type="ARBA" id="ARBA00008598"/>
    </source>
</evidence>
<keyword evidence="5 10" id="KW-0680">Restriction system</keyword>
<evidence type="ECO:0000256" key="5">
    <source>
        <dbReference type="ARBA" id="ARBA00022747"/>
    </source>
</evidence>
<evidence type="ECO:0000256" key="3">
    <source>
        <dbReference type="ARBA" id="ARBA00022722"/>
    </source>
</evidence>
<dbReference type="SUPFAM" id="SSF52540">
    <property type="entry name" value="P-loop containing nucleoside triphosphate hydrolases"/>
    <property type="match status" value="1"/>
</dbReference>
<evidence type="ECO:0000256" key="7">
    <source>
        <dbReference type="ARBA" id="ARBA00022801"/>
    </source>
</evidence>
<comment type="catalytic activity">
    <reaction evidence="1 10">
        <text>Endonucleolytic cleavage of DNA to give random double-stranded fragments with terminal 5'-phosphates, ATP is simultaneously hydrolyzed.</text>
        <dbReference type="EC" id="3.1.21.3"/>
    </reaction>
</comment>
<dbReference type="PANTHER" id="PTHR30195:SF16">
    <property type="entry name" value="TYPE I RESTRICTION ENZYME ENDONUCLEASE SUBUNIT"/>
    <property type="match status" value="1"/>
</dbReference>
<dbReference type="PANTHER" id="PTHR30195">
    <property type="entry name" value="TYPE I SITE-SPECIFIC DEOXYRIBONUCLEASE PROTEIN SUBUNIT M AND R"/>
    <property type="match status" value="1"/>
</dbReference>
<dbReference type="Gene3D" id="3.90.1570.50">
    <property type="match status" value="1"/>
</dbReference>
<gene>
    <name evidence="12" type="ORF">A1359_18535</name>
</gene>
<dbReference type="Pfam" id="PF12008">
    <property type="entry name" value="EcoR124_C"/>
    <property type="match status" value="1"/>
</dbReference>
<accession>A0A177MXR3</accession>
<comment type="similarity">
    <text evidence="2 10">Belongs to the HsdR family.</text>
</comment>
<dbReference type="InterPro" id="IPR055180">
    <property type="entry name" value="HsdR_RecA-like_helicase_dom_2"/>
</dbReference>
<dbReference type="Gene3D" id="1.20.58.910">
    <property type="match status" value="1"/>
</dbReference>
<evidence type="ECO:0000256" key="8">
    <source>
        <dbReference type="ARBA" id="ARBA00022840"/>
    </source>
</evidence>
<dbReference type="EMBL" id="LUUI01000168">
    <property type="protein sequence ID" value="OAI09679.1"/>
    <property type="molecule type" value="Genomic_DNA"/>
</dbReference>
<name>A0A177MXR3_9GAMM</name>
<dbReference type="EC" id="3.1.21.3" evidence="10"/>